<feature type="region of interest" description="Disordered" evidence="1">
    <location>
        <begin position="291"/>
        <end position="342"/>
    </location>
</feature>
<feature type="compositionally biased region" description="Low complexity" evidence="1">
    <location>
        <begin position="221"/>
        <end position="233"/>
    </location>
</feature>
<dbReference type="GeneID" id="25738092"/>
<feature type="compositionally biased region" description="Low complexity" evidence="1">
    <location>
        <begin position="243"/>
        <end position="258"/>
    </location>
</feature>
<evidence type="ECO:0000256" key="1">
    <source>
        <dbReference type="SAM" id="MobiDB-lite"/>
    </source>
</evidence>
<evidence type="ECO:0000313" key="3">
    <source>
        <dbReference type="Proteomes" id="UP000054498"/>
    </source>
</evidence>
<keyword evidence="3" id="KW-1185">Reference proteome</keyword>
<dbReference type="Proteomes" id="UP000054498">
    <property type="component" value="Unassembled WGS sequence"/>
</dbReference>
<feature type="region of interest" description="Disordered" evidence="1">
    <location>
        <begin position="113"/>
        <end position="153"/>
    </location>
</feature>
<feature type="region of interest" description="Disordered" evidence="1">
    <location>
        <begin position="202"/>
        <end position="269"/>
    </location>
</feature>
<organism evidence="2 3">
    <name type="scientific">Monoraphidium neglectum</name>
    <dbReference type="NCBI Taxonomy" id="145388"/>
    <lineage>
        <taxon>Eukaryota</taxon>
        <taxon>Viridiplantae</taxon>
        <taxon>Chlorophyta</taxon>
        <taxon>core chlorophytes</taxon>
        <taxon>Chlorophyceae</taxon>
        <taxon>CS clade</taxon>
        <taxon>Sphaeropleales</taxon>
        <taxon>Selenastraceae</taxon>
        <taxon>Monoraphidium</taxon>
    </lineage>
</organism>
<name>A0A0D2L7C6_9CHLO</name>
<feature type="compositionally biased region" description="Low complexity" evidence="1">
    <location>
        <begin position="133"/>
        <end position="144"/>
    </location>
</feature>
<dbReference type="EMBL" id="KK100984">
    <property type="protein sequence ID" value="KIZ02749.1"/>
    <property type="molecule type" value="Genomic_DNA"/>
</dbReference>
<dbReference type="AlphaFoldDB" id="A0A0D2L7C6"/>
<dbReference type="InterPro" id="IPR013083">
    <property type="entry name" value="Znf_RING/FYVE/PHD"/>
</dbReference>
<protein>
    <submittedName>
        <fullName evidence="2">Uncharacterized protein</fullName>
    </submittedName>
</protein>
<feature type="compositionally biased region" description="Low complexity" evidence="1">
    <location>
        <begin position="301"/>
        <end position="342"/>
    </location>
</feature>
<reference evidence="2 3" key="1">
    <citation type="journal article" date="2013" name="BMC Genomics">
        <title>Reconstruction of the lipid metabolism for the microalga Monoraphidium neglectum from its genome sequence reveals characteristics suitable for biofuel production.</title>
        <authorList>
            <person name="Bogen C."/>
            <person name="Al-Dilaimi A."/>
            <person name="Albersmeier A."/>
            <person name="Wichmann J."/>
            <person name="Grundmann M."/>
            <person name="Rupp O."/>
            <person name="Lauersen K.J."/>
            <person name="Blifernez-Klassen O."/>
            <person name="Kalinowski J."/>
            <person name="Goesmann A."/>
            <person name="Mussgnug J.H."/>
            <person name="Kruse O."/>
        </authorList>
    </citation>
    <scope>NUCLEOTIDE SEQUENCE [LARGE SCALE GENOMIC DNA]</scope>
    <source>
        <strain evidence="2 3">SAG 48.87</strain>
    </source>
</reference>
<dbReference type="KEGG" id="mng:MNEG_5215"/>
<sequence length="397" mass="41465">MPRFLPPKPGQAAGVVRMVLWVYRDAYGTEPRTKVWLDGASAFKLGPEDGVVRLHPNHEQPKNASTKYDRGWLLFFRPAAAAASPVDARESFNRFVDCCNRPLDYLAAATAAGSGGGGAGAGPPVQPQPAPAQQPHQPQQAQQYPPVPGWGGPAAGSMGSPVAAAGAAGAAAYPSVSFFDPNSPLLQQPPAPTATLGRVLSLRPADTPPASGLAAPPSVPGTPLAAAGSAGSLTGFGSGGSGTPQRRQQQQQQQQQQQPPEYDPLVARPGETDMDFAQRLSRMYGSFSSAIAPIDNANGGQRPPQQQQQQQRPQQQQQQQQQPQRQQHTDAAPSAPPVNANPFLASSAAVPVTATAIGYLHGSSVHRCVCTECAALVKLGEPCPLCRAPITAVLNVY</sequence>
<dbReference type="OrthoDB" id="530366at2759"/>
<dbReference type="Gene3D" id="3.30.40.10">
    <property type="entry name" value="Zinc/RING finger domain, C3HC4 (zinc finger)"/>
    <property type="match status" value="1"/>
</dbReference>
<gene>
    <name evidence="2" type="ORF">MNEG_5215</name>
</gene>
<evidence type="ECO:0000313" key="2">
    <source>
        <dbReference type="EMBL" id="KIZ02749.1"/>
    </source>
</evidence>
<dbReference type="RefSeq" id="XP_013901768.1">
    <property type="nucleotide sequence ID" value="XM_014046314.1"/>
</dbReference>
<proteinExistence type="predicted"/>
<dbReference type="STRING" id="145388.A0A0D2L7C6"/>
<accession>A0A0D2L7C6</accession>